<proteinExistence type="predicted"/>
<sequence length="183" mass="21046">MLPAVLQRDLIMLENQIPLFVLNKVHDLTNCEDKEDMNLKELALKFFESMMYQDLDRSKKSSLIAPVSMDDYKFTLFRNMVPFEQCHFACKPHVTAYIFFLDRLINSAEDMELLHYAGVMQHTLEAFSVPLSGVKPSKDLSMAVEGDIPLDGDQAMDVTTRVNNFIIWFMSLKEPELLMNISA</sequence>
<dbReference type="InterPro" id="IPR004158">
    <property type="entry name" value="DUF247_pln"/>
</dbReference>
<evidence type="ECO:0000313" key="2">
    <source>
        <dbReference type="Proteomes" id="UP001151760"/>
    </source>
</evidence>
<reference evidence="1" key="1">
    <citation type="journal article" date="2022" name="Int. J. Mol. Sci.">
        <title>Draft Genome of Tanacetum Coccineum: Genomic Comparison of Closely Related Tanacetum-Family Plants.</title>
        <authorList>
            <person name="Yamashiro T."/>
            <person name="Shiraishi A."/>
            <person name="Nakayama K."/>
            <person name="Satake H."/>
        </authorList>
    </citation>
    <scope>NUCLEOTIDE SEQUENCE</scope>
</reference>
<dbReference type="PANTHER" id="PTHR31170">
    <property type="entry name" value="BNAC04G53230D PROTEIN"/>
    <property type="match status" value="1"/>
</dbReference>
<dbReference type="EMBL" id="BQNB010014603">
    <property type="protein sequence ID" value="GJT30181.1"/>
    <property type="molecule type" value="Genomic_DNA"/>
</dbReference>
<dbReference type="Pfam" id="PF03140">
    <property type="entry name" value="DUF247"/>
    <property type="match status" value="2"/>
</dbReference>
<gene>
    <name evidence="1" type="ORF">Tco_0910456</name>
</gene>
<comment type="caution">
    <text evidence="1">The sequence shown here is derived from an EMBL/GenBank/DDBJ whole genome shotgun (WGS) entry which is preliminary data.</text>
</comment>
<reference evidence="1" key="2">
    <citation type="submission" date="2022-01" db="EMBL/GenBank/DDBJ databases">
        <authorList>
            <person name="Yamashiro T."/>
            <person name="Shiraishi A."/>
            <person name="Satake H."/>
            <person name="Nakayama K."/>
        </authorList>
    </citation>
    <scope>NUCLEOTIDE SEQUENCE</scope>
</reference>
<dbReference type="Proteomes" id="UP001151760">
    <property type="component" value="Unassembled WGS sequence"/>
</dbReference>
<evidence type="ECO:0000313" key="1">
    <source>
        <dbReference type="EMBL" id="GJT30181.1"/>
    </source>
</evidence>
<keyword evidence="2" id="KW-1185">Reference proteome</keyword>
<organism evidence="1 2">
    <name type="scientific">Tanacetum coccineum</name>
    <dbReference type="NCBI Taxonomy" id="301880"/>
    <lineage>
        <taxon>Eukaryota</taxon>
        <taxon>Viridiplantae</taxon>
        <taxon>Streptophyta</taxon>
        <taxon>Embryophyta</taxon>
        <taxon>Tracheophyta</taxon>
        <taxon>Spermatophyta</taxon>
        <taxon>Magnoliopsida</taxon>
        <taxon>eudicotyledons</taxon>
        <taxon>Gunneridae</taxon>
        <taxon>Pentapetalae</taxon>
        <taxon>asterids</taxon>
        <taxon>campanulids</taxon>
        <taxon>Asterales</taxon>
        <taxon>Asteraceae</taxon>
        <taxon>Asteroideae</taxon>
        <taxon>Anthemideae</taxon>
        <taxon>Anthemidinae</taxon>
        <taxon>Tanacetum</taxon>
    </lineage>
</organism>
<name>A0ABQ5CW77_9ASTR</name>
<dbReference type="PANTHER" id="PTHR31170:SF21">
    <property type="match status" value="1"/>
</dbReference>
<accession>A0ABQ5CW77</accession>
<protein>
    <submittedName>
        <fullName evidence="1">UPF0481 protein-like protein</fullName>
    </submittedName>
</protein>